<reference evidence="1" key="1">
    <citation type="journal article" date="2020" name="mSystems">
        <title>Genome- and Community-Level Interaction Insights into Carbon Utilization and Element Cycling Functions of Hydrothermarchaeota in Hydrothermal Sediment.</title>
        <authorList>
            <person name="Zhou Z."/>
            <person name="Liu Y."/>
            <person name="Xu W."/>
            <person name="Pan J."/>
            <person name="Luo Z.H."/>
            <person name="Li M."/>
        </authorList>
    </citation>
    <scope>NUCLEOTIDE SEQUENCE [LARGE SCALE GENOMIC DNA]</scope>
    <source>
        <strain evidence="1">SpSt-381</strain>
    </source>
</reference>
<sequence length="148" mass="16232">MSQLESGEAALRGITALAVIAESTSPELARWGVTDDWLREVALARVRDGGPGVLEKSDAAAHPRQPLLVVRLQSTRVPERTAWAWHLTVAHHQRMRTVGDSLPALDRVQAWTARSTLGVTSGPRLAGSVREALEQQVGEFVEAWRRGR</sequence>
<accession>A0A832I2Y5</accession>
<protein>
    <submittedName>
        <fullName evidence="1">Uncharacterized protein</fullName>
    </submittedName>
</protein>
<organism evidence="1">
    <name type="scientific">Eiseniibacteriota bacterium</name>
    <dbReference type="NCBI Taxonomy" id="2212470"/>
    <lineage>
        <taxon>Bacteria</taxon>
        <taxon>Candidatus Eiseniibacteriota</taxon>
    </lineage>
</organism>
<gene>
    <name evidence="1" type="ORF">ENR23_10320</name>
</gene>
<evidence type="ECO:0000313" key="1">
    <source>
        <dbReference type="EMBL" id="HGZ43801.1"/>
    </source>
</evidence>
<proteinExistence type="predicted"/>
<comment type="caution">
    <text evidence="1">The sequence shown here is derived from an EMBL/GenBank/DDBJ whole genome shotgun (WGS) entry which is preliminary data.</text>
</comment>
<name>A0A832I2Y5_UNCEI</name>
<dbReference type="AlphaFoldDB" id="A0A832I2Y5"/>
<dbReference type="EMBL" id="DSQF01000020">
    <property type="protein sequence ID" value="HGZ43801.1"/>
    <property type="molecule type" value="Genomic_DNA"/>
</dbReference>